<keyword evidence="5" id="KW-1185">Reference proteome</keyword>
<feature type="domain" description="Teneurin-like YD-shell" evidence="3">
    <location>
        <begin position="51"/>
        <end position="169"/>
    </location>
</feature>
<dbReference type="Pfam" id="PF25023">
    <property type="entry name" value="TEN_YD-shell"/>
    <property type="match status" value="1"/>
</dbReference>
<keyword evidence="2" id="KW-0732">Signal</keyword>
<feature type="signal peptide" evidence="2">
    <location>
        <begin position="1"/>
        <end position="26"/>
    </location>
</feature>
<evidence type="ECO:0000313" key="5">
    <source>
        <dbReference type="Proteomes" id="UP000561045"/>
    </source>
</evidence>
<name>A0A840BQE7_9RHOO</name>
<dbReference type="Gene3D" id="2.180.10.10">
    <property type="entry name" value="RHS repeat-associated core"/>
    <property type="match status" value="1"/>
</dbReference>
<sequence>MRSVVIRSIVFSCFCAALTSAPAVHAGDAEDRLPGLSPCAAPCQPADELITHPDNGKALLVREGSVLTQFHYDAHGELTEVSNSEGAHFQLDYDGKKQIRTLRMLSDGRPAQLMRFDYNRSGKPVRIELVGVGLIRVRYDASGEIASVDSPQGARMALQITQTFQSLLSVTRPRCAVRATTANWPGRPRSGL</sequence>
<evidence type="ECO:0000256" key="1">
    <source>
        <dbReference type="ARBA" id="ARBA00022737"/>
    </source>
</evidence>
<reference evidence="4 5" key="1">
    <citation type="submission" date="2020-08" db="EMBL/GenBank/DDBJ databases">
        <title>Genomic Encyclopedia of Type Strains, Phase IV (KMG-IV): sequencing the most valuable type-strain genomes for metagenomic binning, comparative biology and taxonomic classification.</title>
        <authorList>
            <person name="Goeker M."/>
        </authorList>
    </citation>
    <scope>NUCLEOTIDE SEQUENCE [LARGE SCALE GENOMIC DNA]</scope>
    <source>
        <strain evidence="4 5">DSM 106739</strain>
    </source>
</reference>
<protein>
    <submittedName>
        <fullName evidence="4">YD repeat-containing protein</fullName>
    </submittedName>
</protein>
<organism evidence="4 5">
    <name type="scientific">Niveibacterium umoris</name>
    <dbReference type="NCBI Taxonomy" id="1193620"/>
    <lineage>
        <taxon>Bacteria</taxon>
        <taxon>Pseudomonadati</taxon>
        <taxon>Pseudomonadota</taxon>
        <taxon>Betaproteobacteria</taxon>
        <taxon>Rhodocyclales</taxon>
        <taxon>Rhodocyclaceae</taxon>
        <taxon>Niveibacterium</taxon>
    </lineage>
</organism>
<dbReference type="EMBL" id="JACIET010000004">
    <property type="protein sequence ID" value="MBB4014853.1"/>
    <property type="molecule type" value="Genomic_DNA"/>
</dbReference>
<dbReference type="Proteomes" id="UP000561045">
    <property type="component" value="Unassembled WGS sequence"/>
</dbReference>
<evidence type="ECO:0000256" key="2">
    <source>
        <dbReference type="SAM" id="SignalP"/>
    </source>
</evidence>
<dbReference type="AlphaFoldDB" id="A0A840BQE7"/>
<dbReference type="RefSeq" id="WP_183638237.1">
    <property type="nucleotide sequence ID" value="NZ_BAABLE010000024.1"/>
</dbReference>
<gene>
    <name evidence="4" type="ORF">GGR36_004210</name>
</gene>
<comment type="caution">
    <text evidence="4">The sequence shown here is derived from an EMBL/GenBank/DDBJ whole genome shotgun (WGS) entry which is preliminary data.</text>
</comment>
<feature type="chain" id="PRO_5033011865" evidence="2">
    <location>
        <begin position="27"/>
        <end position="192"/>
    </location>
</feature>
<dbReference type="InterPro" id="IPR056823">
    <property type="entry name" value="TEN-like_YD-shell"/>
</dbReference>
<proteinExistence type="predicted"/>
<evidence type="ECO:0000259" key="3">
    <source>
        <dbReference type="Pfam" id="PF25023"/>
    </source>
</evidence>
<accession>A0A840BQE7</accession>
<keyword evidence="1" id="KW-0677">Repeat</keyword>
<evidence type="ECO:0000313" key="4">
    <source>
        <dbReference type="EMBL" id="MBB4014853.1"/>
    </source>
</evidence>